<keyword evidence="1" id="KW-0812">Transmembrane</keyword>
<feature type="transmembrane region" description="Helical" evidence="1">
    <location>
        <begin position="151"/>
        <end position="168"/>
    </location>
</feature>
<evidence type="ECO:0000256" key="1">
    <source>
        <dbReference type="SAM" id="Phobius"/>
    </source>
</evidence>
<dbReference type="OrthoDB" id="6313531at2"/>
<protein>
    <submittedName>
        <fullName evidence="2">Uncharacterized protein</fullName>
    </submittedName>
</protein>
<keyword evidence="1" id="KW-1133">Transmembrane helix</keyword>
<feature type="transmembrane region" description="Helical" evidence="1">
    <location>
        <begin position="175"/>
        <end position="192"/>
    </location>
</feature>
<feature type="transmembrane region" description="Helical" evidence="1">
    <location>
        <begin position="59"/>
        <end position="77"/>
    </location>
</feature>
<reference evidence="2 4" key="1">
    <citation type="submission" date="2015-09" db="EMBL/GenBank/DDBJ databases">
        <title>Draft Genome Sequence of Pseudoalteromonas lipolytica UCD-48B.</title>
        <authorList>
            <person name="Krusor M."/>
            <person name="Coil D.A."/>
            <person name="Lang J.M."/>
            <person name="Eisen J.A."/>
            <person name="Alexiev A."/>
        </authorList>
    </citation>
    <scope>NUCLEOTIDE SEQUENCE [LARGE SCALE GENOMIC DNA]</scope>
    <source>
        <strain evidence="2 4">UCD-48B</strain>
    </source>
</reference>
<accession>A0A0P7EAZ5</accession>
<dbReference type="EMBL" id="JAQPZS010000036">
    <property type="protein sequence ID" value="MEJ6498553.1"/>
    <property type="molecule type" value="Genomic_DNA"/>
</dbReference>
<sequence length="258" mass="28879">MSLMNACILMLLLQPLFVYLALFKKSTGSGIKSVDNDDASYLFIAPGLSVFYIEQFPEALLFFTSICLLGLFLAKIVESKANKPLTKNDAIGFTISSFLFFGILKILIFTISTYFFADVTAENTASANQIEAGSEQSILEYFSIEFLYKQLWPSFYCLCGMLSCYLLSRLSATHFDIASLLLYPLAFLASFLPLFGDSYILCMFLNFFIYLFGCSLCVRSQSDPSSSGVAIVYGYIFMMGIGMSVFIKFIYEIIKLLS</sequence>
<dbReference type="Proteomes" id="UP001377972">
    <property type="component" value="Unassembled WGS sequence"/>
</dbReference>
<feature type="transmembrane region" description="Helical" evidence="1">
    <location>
        <begin position="98"/>
        <end position="117"/>
    </location>
</feature>
<name>A0A0P7EAZ5_9GAMM</name>
<evidence type="ECO:0000313" key="2">
    <source>
        <dbReference type="EMBL" id="KPM82505.1"/>
    </source>
</evidence>
<gene>
    <name evidence="2" type="ORF">AOG27_16105</name>
    <name evidence="3" type="ORF">PQI24_21220</name>
</gene>
<reference evidence="3 5" key="2">
    <citation type="submission" date="2023-01" db="EMBL/GenBank/DDBJ databases">
        <title>Trichodesmium-associated heterotrophic epibiont bacteria.</title>
        <authorList>
            <person name="Cleveland C.S."/>
            <person name="Webb E.A."/>
        </authorList>
    </citation>
    <scope>NUCLEOTIDE SEQUENCE [LARGE SCALE GENOMIC DNA]</scope>
    <source>
        <strain evidence="3 5">USCH2</strain>
    </source>
</reference>
<dbReference type="EMBL" id="LJTC01000011">
    <property type="protein sequence ID" value="KPM82505.1"/>
    <property type="molecule type" value="Genomic_DNA"/>
</dbReference>
<comment type="caution">
    <text evidence="2">The sequence shown here is derived from an EMBL/GenBank/DDBJ whole genome shotgun (WGS) entry which is preliminary data.</text>
</comment>
<keyword evidence="1" id="KW-0472">Membrane</keyword>
<evidence type="ECO:0000313" key="3">
    <source>
        <dbReference type="EMBL" id="MEJ6498553.1"/>
    </source>
</evidence>
<feature type="transmembrane region" description="Helical" evidence="1">
    <location>
        <begin position="230"/>
        <end position="251"/>
    </location>
</feature>
<keyword evidence="5" id="KW-1185">Reference proteome</keyword>
<dbReference type="PATRIC" id="fig|570156.3.peg.1143"/>
<dbReference type="RefSeq" id="WP_054554030.1">
    <property type="nucleotide sequence ID" value="NZ_JAQPZS010000036.1"/>
</dbReference>
<evidence type="ECO:0000313" key="5">
    <source>
        <dbReference type="Proteomes" id="UP001377972"/>
    </source>
</evidence>
<dbReference type="AlphaFoldDB" id="A0A0P7EAZ5"/>
<organism evidence="2 4">
    <name type="scientific">Pseudoalteromonas lipolytica</name>
    <dbReference type="NCBI Taxonomy" id="570156"/>
    <lineage>
        <taxon>Bacteria</taxon>
        <taxon>Pseudomonadati</taxon>
        <taxon>Pseudomonadota</taxon>
        <taxon>Gammaproteobacteria</taxon>
        <taxon>Alteromonadales</taxon>
        <taxon>Pseudoalteromonadaceae</taxon>
        <taxon>Pseudoalteromonas</taxon>
    </lineage>
</organism>
<evidence type="ECO:0000313" key="4">
    <source>
        <dbReference type="Proteomes" id="UP000050378"/>
    </source>
</evidence>
<proteinExistence type="predicted"/>
<dbReference type="STRING" id="570156.AOG27_16105"/>
<dbReference type="Proteomes" id="UP000050378">
    <property type="component" value="Unassembled WGS sequence"/>
</dbReference>